<dbReference type="GO" id="GO:0016042">
    <property type="term" value="P:lipid catabolic process"/>
    <property type="evidence" value="ECO:0007669"/>
    <property type="project" value="UniProtKB-UniRule"/>
</dbReference>
<feature type="domain" description="PNPLA" evidence="5">
    <location>
        <begin position="19"/>
        <end position="183"/>
    </location>
</feature>
<comment type="caution">
    <text evidence="6">The sequence shown here is derived from an EMBL/GenBank/DDBJ whole genome shotgun (WGS) entry which is preliminary data.</text>
</comment>
<dbReference type="AlphaFoldDB" id="A0A8H4RL09"/>
<feature type="active site" description="Nucleophile" evidence="4">
    <location>
        <position position="61"/>
    </location>
</feature>
<keyword evidence="3 4" id="KW-0443">Lipid metabolism</keyword>
<sequence length="989" mass="110766">MPPTTTDQIAPIHKPLRILSLDGGGVRGIGSLYILRELMSQTVDQTIVIYKALAEKVFTSSSSNIDAQFDHILLEKIIKDAIVQAPVASTEKLSSDEMMEDCTVDEEAGGCRTFVVAIRTRGGNQAARLRTYGNDEAGPFEGRIWEAARATSAAPTFFSPIQVEGVKWGDAGTGWNNPTREAMYEARMTWPNRPIGCLISLGTGEGLPTQLVEAENLPGDGLLRNVFNNVAARQSFLLEVAKYCKDCLTSCKTVHEDVLENQDAEGLGGRYFRFNTPGMGGIGLEEWKRISDMIALTQTYMESRSVRYPKLQAAGLLVHISRSRLHEIAMVEAESSGSTDQRRVGRSIESGAGSSIHTLSENPLSDLPVISPTYPVAALVHVASDFGRVSASFKALIRHGSEFDNLWIFMDSIKVGFRLECANLLALVESSARLSDFDSLDLMGNPDEKIPLRQRTTTTVQNSIINILGLVEENLNSLRASEQRLSDLLQKRQAMPNDIKSCLQKCIASAKDTVSQLKKHKSCLTNVINKVRADLQHLDDSFSSKEEGSLLAPEVPSHIIDQRLRDLKIVQRTSTKLYEALGKICIEHRQHSAHFRLHQHFNRKDSRGNSYIPFELRFCSYNMDSSDVYLLGAAWIAIESFFPRHLGQNQSISEQCLHASNMRPQNCLKPSLERPIMLPECPCQNKQVKISHMRSTFSDSGYETSVTSLSVKKSETKNSKPDFCLRRDFCTRFQAYGQDTCENPGRFIGYLEKTDEFNHRVSFSPRSVELGDEEPVSLADMFAVMDIKRPESTTPYIPYERVELAKQLASAMLQFQGTPLLNSVWGSKDVMFFKHYRNSINARQAFKSPYLLVEIQNDQQKQRTSSSSPLCETVVYNRCLFSLAITLIEVAYQSPILQLRVESELVDWEDCEETNDHALLALAMRLQGSLSAELGGKYQRIVGKCLQACRDRKFQDFEERSFRAEIFTGIIIQLEDLQQVMTDEAIDGG</sequence>
<dbReference type="GO" id="GO:0047499">
    <property type="term" value="F:calcium-independent phospholipase A2 activity"/>
    <property type="evidence" value="ECO:0007669"/>
    <property type="project" value="TreeGrafter"/>
</dbReference>
<dbReference type="GO" id="GO:0016020">
    <property type="term" value="C:membrane"/>
    <property type="evidence" value="ECO:0007669"/>
    <property type="project" value="TreeGrafter"/>
</dbReference>
<organism evidence="6 7">
    <name type="scientific">Cudoniella acicularis</name>
    <dbReference type="NCBI Taxonomy" id="354080"/>
    <lineage>
        <taxon>Eukaryota</taxon>
        <taxon>Fungi</taxon>
        <taxon>Dikarya</taxon>
        <taxon>Ascomycota</taxon>
        <taxon>Pezizomycotina</taxon>
        <taxon>Leotiomycetes</taxon>
        <taxon>Helotiales</taxon>
        <taxon>Tricladiaceae</taxon>
        <taxon>Cudoniella</taxon>
    </lineage>
</organism>
<dbReference type="InterPro" id="IPR016035">
    <property type="entry name" value="Acyl_Trfase/lysoPLipase"/>
</dbReference>
<dbReference type="OrthoDB" id="3553341at2759"/>
<dbReference type="InterPro" id="IPR002641">
    <property type="entry name" value="PNPLA_dom"/>
</dbReference>
<keyword evidence="2 4" id="KW-0442">Lipid degradation</keyword>
<dbReference type="SUPFAM" id="SSF52151">
    <property type="entry name" value="FabD/lysophospholipase-like"/>
    <property type="match status" value="1"/>
</dbReference>
<dbReference type="GO" id="GO:0046486">
    <property type="term" value="P:glycerolipid metabolic process"/>
    <property type="evidence" value="ECO:0007669"/>
    <property type="project" value="UniProtKB-ARBA"/>
</dbReference>
<evidence type="ECO:0000256" key="1">
    <source>
        <dbReference type="ARBA" id="ARBA00022801"/>
    </source>
</evidence>
<gene>
    <name evidence="6" type="ORF">G7Y89_g7121</name>
</gene>
<keyword evidence="1 4" id="KW-0378">Hydrolase</keyword>
<reference evidence="6 7" key="1">
    <citation type="submission" date="2020-03" db="EMBL/GenBank/DDBJ databases">
        <title>Draft Genome Sequence of Cudoniella acicularis.</title>
        <authorList>
            <person name="Buettner E."/>
            <person name="Kellner H."/>
        </authorList>
    </citation>
    <scope>NUCLEOTIDE SEQUENCE [LARGE SCALE GENOMIC DNA]</scope>
    <source>
        <strain evidence="6 7">DSM 108380</strain>
    </source>
</reference>
<protein>
    <recommendedName>
        <fullName evidence="5">PNPLA domain-containing protein</fullName>
    </recommendedName>
</protein>
<dbReference type="EMBL" id="JAAMPI010000486">
    <property type="protein sequence ID" value="KAF4631008.1"/>
    <property type="molecule type" value="Genomic_DNA"/>
</dbReference>
<accession>A0A8H4RL09</accession>
<dbReference type="PANTHER" id="PTHR24185">
    <property type="entry name" value="CALCIUM-INDEPENDENT PHOSPHOLIPASE A2-GAMMA"/>
    <property type="match status" value="1"/>
</dbReference>
<evidence type="ECO:0000256" key="4">
    <source>
        <dbReference type="PROSITE-ProRule" id="PRU01161"/>
    </source>
</evidence>
<dbReference type="Pfam" id="PF01734">
    <property type="entry name" value="Patatin"/>
    <property type="match status" value="1"/>
</dbReference>
<evidence type="ECO:0000259" key="5">
    <source>
        <dbReference type="PROSITE" id="PS51635"/>
    </source>
</evidence>
<evidence type="ECO:0000256" key="2">
    <source>
        <dbReference type="ARBA" id="ARBA00022963"/>
    </source>
</evidence>
<evidence type="ECO:0000256" key="3">
    <source>
        <dbReference type="ARBA" id="ARBA00023098"/>
    </source>
</evidence>
<dbReference type="Proteomes" id="UP000566819">
    <property type="component" value="Unassembled WGS sequence"/>
</dbReference>
<dbReference type="PANTHER" id="PTHR24185:SF1">
    <property type="entry name" value="CALCIUM-INDEPENDENT PHOSPHOLIPASE A2-GAMMA"/>
    <property type="match status" value="1"/>
</dbReference>
<feature type="short sequence motif" description="GXGXXG" evidence="4">
    <location>
        <begin position="23"/>
        <end position="28"/>
    </location>
</feature>
<dbReference type="GO" id="GO:0019369">
    <property type="term" value="P:arachidonate metabolic process"/>
    <property type="evidence" value="ECO:0007669"/>
    <property type="project" value="TreeGrafter"/>
</dbReference>
<dbReference type="PROSITE" id="PS51635">
    <property type="entry name" value="PNPLA"/>
    <property type="match status" value="1"/>
</dbReference>
<proteinExistence type="predicted"/>
<keyword evidence="7" id="KW-1185">Reference proteome</keyword>
<dbReference type="Pfam" id="PF24476">
    <property type="entry name" value="DUF7580"/>
    <property type="match status" value="1"/>
</dbReference>
<dbReference type="InterPro" id="IPR056002">
    <property type="entry name" value="DUF7580"/>
</dbReference>
<evidence type="ECO:0000313" key="7">
    <source>
        <dbReference type="Proteomes" id="UP000566819"/>
    </source>
</evidence>
<name>A0A8H4RL09_9HELO</name>
<evidence type="ECO:0000313" key="6">
    <source>
        <dbReference type="EMBL" id="KAF4631008.1"/>
    </source>
</evidence>
<dbReference type="Gene3D" id="3.40.1090.10">
    <property type="entry name" value="Cytosolic phospholipase A2 catalytic domain"/>
    <property type="match status" value="1"/>
</dbReference>
<comment type="caution">
    <text evidence="4">Lacks conserved residue(s) required for the propagation of feature annotation.</text>
</comment>
<feature type="active site" description="Proton acceptor" evidence="4">
    <location>
        <position position="170"/>
    </location>
</feature>